<evidence type="ECO:0000313" key="2">
    <source>
        <dbReference type="Proteomes" id="UP001500711"/>
    </source>
</evidence>
<sequence>MTTNASTIRRAAVATLAAVLLAGCEPLPEDGTEPGPVVEFSASCDENDVAFNVEPNTPEAIEAAQEWCTKSGEAIRNAPWPSGLRPVPLGEVQR</sequence>
<name>A0ABP7AQX7_9PSEU</name>
<dbReference type="EMBL" id="BAABBE010000006">
    <property type="protein sequence ID" value="GAA3638161.1"/>
    <property type="molecule type" value="Genomic_DNA"/>
</dbReference>
<organism evidence="1 2">
    <name type="scientific">Lentzea roselyniae</name>
    <dbReference type="NCBI Taxonomy" id="531940"/>
    <lineage>
        <taxon>Bacteria</taxon>
        <taxon>Bacillati</taxon>
        <taxon>Actinomycetota</taxon>
        <taxon>Actinomycetes</taxon>
        <taxon>Pseudonocardiales</taxon>
        <taxon>Pseudonocardiaceae</taxon>
        <taxon>Lentzea</taxon>
    </lineage>
</organism>
<reference evidence="2" key="1">
    <citation type="journal article" date="2019" name="Int. J. Syst. Evol. Microbiol.">
        <title>The Global Catalogue of Microorganisms (GCM) 10K type strain sequencing project: providing services to taxonomists for standard genome sequencing and annotation.</title>
        <authorList>
            <consortium name="The Broad Institute Genomics Platform"/>
            <consortium name="The Broad Institute Genome Sequencing Center for Infectious Disease"/>
            <person name="Wu L."/>
            <person name="Ma J."/>
        </authorList>
    </citation>
    <scope>NUCLEOTIDE SEQUENCE [LARGE SCALE GENOMIC DNA]</scope>
    <source>
        <strain evidence="2">JCM 17494</strain>
    </source>
</reference>
<evidence type="ECO:0000313" key="1">
    <source>
        <dbReference type="EMBL" id="GAA3638161.1"/>
    </source>
</evidence>
<comment type="caution">
    <text evidence="1">The sequence shown here is derived from an EMBL/GenBank/DDBJ whole genome shotgun (WGS) entry which is preliminary data.</text>
</comment>
<gene>
    <name evidence="1" type="ORF">GCM10022267_25820</name>
</gene>
<dbReference type="RefSeq" id="WP_346129911.1">
    <property type="nucleotide sequence ID" value="NZ_BAABBE010000006.1"/>
</dbReference>
<dbReference type="Proteomes" id="UP001500711">
    <property type="component" value="Unassembled WGS sequence"/>
</dbReference>
<protein>
    <submittedName>
        <fullName evidence="1">Uncharacterized protein</fullName>
    </submittedName>
</protein>
<proteinExistence type="predicted"/>
<accession>A0ABP7AQX7</accession>
<keyword evidence="2" id="KW-1185">Reference proteome</keyword>